<accession>A0A0W0SPB5</accession>
<dbReference type="PATRIC" id="fig|29422.6.peg.983"/>
<comment type="caution">
    <text evidence="3">The sequence shown here is derived from an EMBL/GenBank/DDBJ whole genome shotgun (WGS) entry which is preliminary data.</text>
</comment>
<gene>
    <name evidence="3" type="primary">drrA_2</name>
    <name evidence="3" type="ORF">Lbru_0936</name>
</gene>
<dbReference type="AlphaFoldDB" id="A0A0W0SPB5"/>
<dbReference type="CDD" id="cd06257">
    <property type="entry name" value="DnaJ"/>
    <property type="match status" value="1"/>
</dbReference>
<dbReference type="Gene3D" id="1.10.287.110">
    <property type="entry name" value="DnaJ domain"/>
    <property type="match status" value="1"/>
</dbReference>
<dbReference type="GO" id="GO:0031267">
    <property type="term" value="F:small GTPase binding"/>
    <property type="evidence" value="ECO:0007669"/>
    <property type="project" value="InterPro"/>
</dbReference>
<dbReference type="STRING" id="29422.Lbru_0936"/>
<dbReference type="SMART" id="SM00271">
    <property type="entry name" value="DnaJ"/>
    <property type="match status" value="1"/>
</dbReference>
<dbReference type="Pfam" id="PF00226">
    <property type="entry name" value="DnaJ"/>
    <property type="match status" value="1"/>
</dbReference>
<organism evidence="3 4">
    <name type="scientific">Legionella brunensis</name>
    <dbReference type="NCBI Taxonomy" id="29422"/>
    <lineage>
        <taxon>Bacteria</taxon>
        <taxon>Pseudomonadati</taxon>
        <taxon>Pseudomonadota</taxon>
        <taxon>Gammaproteobacteria</taxon>
        <taxon>Legionellales</taxon>
        <taxon>Legionellaceae</taxon>
        <taxon>Legionella</taxon>
    </lineage>
</organism>
<dbReference type="Pfam" id="PF14860">
    <property type="entry name" value="DrrA_P4M"/>
    <property type="match status" value="1"/>
</dbReference>
<keyword evidence="1" id="KW-0143">Chaperone</keyword>
<protein>
    <submittedName>
        <fullName evidence="3">Multifunctional virulence effector protein DrrA</fullName>
    </submittedName>
</protein>
<dbReference type="InterPro" id="IPR038346">
    <property type="entry name" value="DrrA_PI4P-bd_sf"/>
</dbReference>
<dbReference type="InterPro" id="IPR036869">
    <property type="entry name" value="J_dom_sf"/>
</dbReference>
<name>A0A0W0SPB5_9GAMM</name>
<keyword evidence="4" id="KW-1185">Reference proteome</keyword>
<dbReference type="Gene3D" id="1.20.1280.280">
    <property type="match status" value="1"/>
</dbReference>
<sequence length="261" mass="28769">MARKKVEKQTVSNNFDGLLELLDVEELTADNLKKSYKNAAAKWHPDKNPNDPEAGAKFDILRKNYALLLPLAETKNGKISPLEEIAIAEKMAVSSVKANNTILNMIAGVSQDLADAIKGLVTDMLTKLNLEAVTGLHYEYARVDIDGGRQHSRQVDVSTAGLTEEQQQKLHPSLQGLKGDVLKTKILANFKDSFRLAQNQEDVDRIVKEFKAGPEYKILKTGQDMATRFFHLKTSSAIAVEDIVKEVEADLASKKAAAPNN</sequence>
<evidence type="ECO:0000259" key="2">
    <source>
        <dbReference type="PROSITE" id="PS50076"/>
    </source>
</evidence>
<proteinExistence type="predicted"/>
<dbReference type="OrthoDB" id="5654249at2"/>
<dbReference type="InterPro" id="IPR001623">
    <property type="entry name" value="DnaJ_domain"/>
</dbReference>
<evidence type="ECO:0000256" key="1">
    <source>
        <dbReference type="ARBA" id="ARBA00023186"/>
    </source>
</evidence>
<dbReference type="EMBL" id="LNXV01000007">
    <property type="protein sequence ID" value="KTC85140.1"/>
    <property type="molecule type" value="Genomic_DNA"/>
</dbReference>
<dbReference type="Proteomes" id="UP000054742">
    <property type="component" value="Unassembled WGS sequence"/>
</dbReference>
<dbReference type="SUPFAM" id="SSF46565">
    <property type="entry name" value="Chaperone J-domain"/>
    <property type="match status" value="1"/>
</dbReference>
<reference evidence="3 4" key="1">
    <citation type="submission" date="2015-11" db="EMBL/GenBank/DDBJ databases">
        <title>Genomic analysis of 38 Legionella species identifies large and diverse effector repertoires.</title>
        <authorList>
            <person name="Burstein D."/>
            <person name="Amaro F."/>
            <person name="Zusman T."/>
            <person name="Lifshitz Z."/>
            <person name="Cohen O."/>
            <person name="Gilbert J.A."/>
            <person name="Pupko T."/>
            <person name="Shuman H.A."/>
            <person name="Segal G."/>
        </authorList>
    </citation>
    <scope>NUCLEOTIDE SEQUENCE [LARGE SCALE GENOMIC DNA]</scope>
    <source>
        <strain evidence="3 4">ATCC 43878</strain>
    </source>
</reference>
<dbReference type="GO" id="GO:0044161">
    <property type="term" value="C:host cell cytoplasmic vesicle"/>
    <property type="evidence" value="ECO:0007669"/>
    <property type="project" value="InterPro"/>
</dbReference>
<feature type="domain" description="J" evidence="2">
    <location>
        <begin position="14"/>
        <end position="73"/>
    </location>
</feature>
<dbReference type="PROSITE" id="PS50076">
    <property type="entry name" value="DNAJ_2"/>
    <property type="match status" value="1"/>
</dbReference>
<dbReference type="InterPro" id="IPR028057">
    <property type="entry name" value="DrrA_P4M"/>
</dbReference>
<evidence type="ECO:0000313" key="4">
    <source>
        <dbReference type="Proteomes" id="UP000054742"/>
    </source>
</evidence>
<evidence type="ECO:0000313" key="3">
    <source>
        <dbReference type="EMBL" id="KTC85140.1"/>
    </source>
</evidence>
<dbReference type="RefSeq" id="WP_058441033.1">
    <property type="nucleotide sequence ID" value="NZ_CAAAHU010000009.1"/>
</dbReference>